<comment type="subcellular location">
    <subcellularLocation>
        <location evidence="1 6 7">Nucleus</location>
    </subcellularLocation>
</comment>
<evidence type="ECO:0000256" key="4">
    <source>
        <dbReference type="ARBA" id="ARBA00023155"/>
    </source>
</evidence>
<evidence type="ECO:0000313" key="11">
    <source>
        <dbReference type="Proteomes" id="UP000275385"/>
    </source>
</evidence>
<dbReference type="PANTHER" id="PTHR24341">
    <property type="entry name" value="HOMEOBOX PROTEIN ENGRAILED"/>
    <property type="match status" value="1"/>
</dbReference>
<dbReference type="SUPFAM" id="SSF46689">
    <property type="entry name" value="Homeodomain-like"/>
    <property type="match status" value="1"/>
</dbReference>
<dbReference type="Pfam" id="PF00046">
    <property type="entry name" value="Homeodomain"/>
    <property type="match status" value="1"/>
</dbReference>
<feature type="compositionally biased region" description="Polar residues" evidence="8">
    <location>
        <begin position="222"/>
        <end position="238"/>
    </location>
</feature>
<dbReference type="InterPro" id="IPR050720">
    <property type="entry name" value="Engrailed_Homeobox_TFs"/>
</dbReference>
<dbReference type="GO" id="GO:0003677">
    <property type="term" value="F:DNA binding"/>
    <property type="evidence" value="ECO:0007669"/>
    <property type="project" value="UniProtKB-UniRule"/>
</dbReference>
<evidence type="ECO:0000256" key="6">
    <source>
        <dbReference type="PROSITE-ProRule" id="PRU00108"/>
    </source>
</evidence>
<comment type="similarity">
    <text evidence="2">Belongs to the engrailed homeobox family.</text>
</comment>
<comment type="caution">
    <text evidence="10">The sequence shown here is derived from an EMBL/GenBank/DDBJ whole genome shotgun (WGS) entry which is preliminary data.</text>
</comment>
<dbReference type="InterPro" id="IPR017970">
    <property type="entry name" value="Homeobox_CS"/>
</dbReference>
<name>A0A420YDQ0_9PEZI</name>
<keyword evidence="5 6" id="KW-0539">Nucleus</keyword>
<dbReference type="GO" id="GO:0000981">
    <property type="term" value="F:DNA-binding transcription factor activity, RNA polymerase II-specific"/>
    <property type="evidence" value="ECO:0007669"/>
    <property type="project" value="InterPro"/>
</dbReference>
<sequence>MPFNMDQFSGDMSPVSDQSTYESAEDSFDGQAFHDHDALSFVHGQVQEEGEHRRQQEEQYRFYSQQQQFPPYMQMQVQHPKRIQPHMYPGQPVWHAGRPHQHFVAAYGNPFFAQQHHPTLMLHHKNVTESKPRFAKHEVEALEAEFQLNHKPNSLTKRGLAEKMGVEVPRINNWFQNRRAKEKHDLKLREYEKQQREDKRDVVDPTSSTCLPADTRPKDSASEAQSLVQQEPHTTISTAVMGGDDGDAEVTETPSPSDESVLQSSEDVSEQLSSTESSPALHQEPDLTPASELDGFHFGPTFSNSTSGSGFDPQEQLDLSNQDDVAAEGNMFSTPYSDNSEFQALPGASYIHYDVPTFPSESFLDVNTPMPMEYNDNSEQYGGGYPFRSHATSTMPMSQLPPAPPAELCFKPHRSIAERRKRQRPAELGDFSKLSRSQGPKTGIEMGRRLEHPAPMRRTASATGMYPVGISKASACSYNVKQESLLLGLRSAGSPTLTDFSSAIPPTSPRVRELTPAMSSSSEDHNGHYHVKSEPYAMHTPPKTPGLHLNLPPPSFSITADGFGHGLDESLLTPGLVRDGSELEFPGGSNYHPIPRYAASQPVTPGFAPHNFGPSYMWGAQPTNHASEYRFPDSSTCYVDSSARSSPGGQHLAAAVSFQFAQNITPQDFRGEL</sequence>
<dbReference type="Gene3D" id="1.10.10.60">
    <property type="entry name" value="Homeodomain-like"/>
    <property type="match status" value="1"/>
</dbReference>
<feature type="compositionally biased region" description="Polar residues" evidence="8">
    <location>
        <begin position="252"/>
        <end position="280"/>
    </location>
</feature>
<feature type="region of interest" description="Disordered" evidence="8">
    <location>
        <begin position="498"/>
        <end position="526"/>
    </location>
</feature>
<protein>
    <recommendedName>
        <fullName evidence="9">Homeobox domain-containing protein</fullName>
    </recommendedName>
</protein>
<dbReference type="PANTHER" id="PTHR24341:SF6">
    <property type="entry name" value="HOMEOBOX PROTEIN INVECTED"/>
    <property type="match status" value="1"/>
</dbReference>
<keyword evidence="3 6" id="KW-0238">DNA-binding</keyword>
<feature type="region of interest" description="Disordered" evidence="8">
    <location>
        <begin position="191"/>
        <end position="316"/>
    </location>
</feature>
<gene>
    <name evidence="10" type="ORF">DL546_001816</name>
</gene>
<dbReference type="PROSITE" id="PS00027">
    <property type="entry name" value="HOMEOBOX_1"/>
    <property type="match status" value="1"/>
</dbReference>
<evidence type="ECO:0000256" key="1">
    <source>
        <dbReference type="ARBA" id="ARBA00004123"/>
    </source>
</evidence>
<keyword evidence="11" id="KW-1185">Reference proteome</keyword>
<evidence type="ECO:0000256" key="8">
    <source>
        <dbReference type="SAM" id="MobiDB-lite"/>
    </source>
</evidence>
<dbReference type="AlphaFoldDB" id="A0A420YDQ0"/>
<dbReference type="PROSITE" id="PS50071">
    <property type="entry name" value="HOMEOBOX_2"/>
    <property type="match status" value="1"/>
</dbReference>
<dbReference type="Proteomes" id="UP000275385">
    <property type="component" value="Unassembled WGS sequence"/>
</dbReference>
<dbReference type="EMBL" id="QVQW01000016">
    <property type="protein sequence ID" value="RKU46049.1"/>
    <property type="molecule type" value="Genomic_DNA"/>
</dbReference>
<evidence type="ECO:0000259" key="9">
    <source>
        <dbReference type="PROSITE" id="PS50071"/>
    </source>
</evidence>
<feature type="DNA-binding region" description="Homeobox" evidence="6">
    <location>
        <begin position="127"/>
        <end position="186"/>
    </location>
</feature>
<feature type="region of interest" description="Disordered" evidence="8">
    <location>
        <begin position="1"/>
        <end position="27"/>
    </location>
</feature>
<keyword evidence="4 6" id="KW-0371">Homeobox</keyword>
<dbReference type="GO" id="GO:0016586">
    <property type="term" value="C:RSC-type complex"/>
    <property type="evidence" value="ECO:0007669"/>
    <property type="project" value="TreeGrafter"/>
</dbReference>
<dbReference type="OrthoDB" id="6159439at2759"/>
<feature type="compositionally biased region" description="Basic and acidic residues" evidence="8">
    <location>
        <begin position="191"/>
        <end position="203"/>
    </location>
</feature>
<dbReference type="InterPro" id="IPR001356">
    <property type="entry name" value="HD"/>
</dbReference>
<evidence type="ECO:0000256" key="3">
    <source>
        <dbReference type="ARBA" id="ARBA00023125"/>
    </source>
</evidence>
<dbReference type="SMART" id="SM00389">
    <property type="entry name" value="HOX"/>
    <property type="match status" value="1"/>
</dbReference>
<feature type="region of interest" description="Disordered" evidence="8">
    <location>
        <begin position="419"/>
        <end position="450"/>
    </location>
</feature>
<dbReference type="InterPro" id="IPR009057">
    <property type="entry name" value="Homeodomain-like_sf"/>
</dbReference>
<proteinExistence type="inferred from homology"/>
<dbReference type="STRING" id="177199.A0A420YDQ0"/>
<evidence type="ECO:0000256" key="2">
    <source>
        <dbReference type="ARBA" id="ARBA00010896"/>
    </source>
</evidence>
<evidence type="ECO:0000256" key="5">
    <source>
        <dbReference type="ARBA" id="ARBA00023242"/>
    </source>
</evidence>
<organism evidence="10 11">
    <name type="scientific">Coniochaeta pulveracea</name>
    <dbReference type="NCBI Taxonomy" id="177199"/>
    <lineage>
        <taxon>Eukaryota</taxon>
        <taxon>Fungi</taxon>
        <taxon>Dikarya</taxon>
        <taxon>Ascomycota</taxon>
        <taxon>Pezizomycotina</taxon>
        <taxon>Sordariomycetes</taxon>
        <taxon>Sordariomycetidae</taxon>
        <taxon>Coniochaetales</taxon>
        <taxon>Coniochaetaceae</taxon>
        <taxon>Coniochaeta</taxon>
    </lineage>
</organism>
<reference evidence="10 11" key="1">
    <citation type="submission" date="2018-08" db="EMBL/GenBank/DDBJ databases">
        <title>Draft genome of the lignicolous fungus Coniochaeta pulveracea.</title>
        <authorList>
            <person name="Borstlap C.J."/>
            <person name="De Witt R.N."/>
            <person name="Botha A."/>
            <person name="Volschenk H."/>
        </authorList>
    </citation>
    <scope>NUCLEOTIDE SEQUENCE [LARGE SCALE GENOMIC DNA]</scope>
    <source>
        <strain evidence="10 11">CAB683</strain>
    </source>
</reference>
<evidence type="ECO:0000313" key="10">
    <source>
        <dbReference type="EMBL" id="RKU46049.1"/>
    </source>
</evidence>
<accession>A0A420YDQ0</accession>
<dbReference type="CDD" id="cd00086">
    <property type="entry name" value="homeodomain"/>
    <property type="match status" value="1"/>
</dbReference>
<feature type="domain" description="Homeobox" evidence="9">
    <location>
        <begin position="125"/>
        <end position="185"/>
    </location>
</feature>
<evidence type="ECO:0000256" key="7">
    <source>
        <dbReference type="RuleBase" id="RU000682"/>
    </source>
</evidence>